<dbReference type="FunFam" id="1.25.10.10:FF:000079">
    <property type="entry name" value="transportin-3 isoform X1"/>
    <property type="match status" value="1"/>
</dbReference>
<dbReference type="Pfam" id="PF24138">
    <property type="entry name" value="TPR_TNPO3_IPO13_2nd"/>
    <property type="match status" value="1"/>
</dbReference>
<reference evidence="13" key="1">
    <citation type="submission" date="2016-02" db="EMBL/GenBank/DDBJ databases">
        <title>RNAseq analyses of the midgut from blood- or serum-fed Ixodes ricinus ticks.</title>
        <authorList>
            <person name="Perner J."/>
            <person name="Provaznik J."/>
            <person name="Schrenkova J."/>
            <person name="Urbanova V."/>
            <person name="Ribeiro J.M."/>
            <person name="Kopacek P."/>
        </authorList>
    </citation>
    <scope>NUCLEOTIDE SEQUENCE</scope>
    <source>
        <tissue evidence="13">Gut</tissue>
    </source>
</reference>
<evidence type="ECO:0000256" key="1">
    <source>
        <dbReference type="ARBA" id="ARBA00004259"/>
    </source>
</evidence>
<keyword evidence="15" id="KW-0675">Receptor</keyword>
<keyword evidence="6" id="KW-0653">Protein transport</keyword>
<keyword evidence="8" id="KW-0539">Nucleus</keyword>
<evidence type="ECO:0000256" key="4">
    <source>
        <dbReference type="ARBA" id="ARBA00022490"/>
    </source>
</evidence>
<dbReference type="InterPro" id="IPR016024">
    <property type="entry name" value="ARM-type_fold"/>
</dbReference>
<reference evidence="15" key="3">
    <citation type="submission" date="2019-12" db="EMBL/GenBank/DDBJ databases">
        <title>An insight into the sialome of adult female Ixodes ricinus ticks feeding for 6 days.</title>
        <authorList>
            <person name="Perner J."/>
            <person name="Ribeiro J.M.C."/>
        </authorList>
    </citation>
    <scope>NUCLEOTIDE SEQUENCE</scope>
    <source>
        <strain evidence="15">Semi-engorged</strain>
        <tissue evidence="15">Salivary glands</tissue>
    </source>
</reference>
<evidence type="ECO:0000256" key="2">
    <source>
        <dbReference type="ARBA" id="ARBA00004496"/>
    </source>
</evidence>
<dbReference type="Pfam" id="PF24139">
    <property type="entry name" value="TPR_TNPO3_IPO13_4th"/>
    <property type="match status" value="1"/>
</dbReference>
<reference evidence="14" key="2">
    <citation type="journal article" date="2018" name="PLoS Negl. Trop. Dis.">
        <title>Sialome diversity of ticks revealed by RNAseq of single tick salivary glands.</title>
        <authorList>
            <person name="Perner J."/>
            <person name="Kropackova S."/>
            <person name="Kopacek P."/>
            <person name="Ribeiro J.M."/>
        </authorList>
    </citation>
    <scope>NUCLEOTIDE SEQUENCE</scope>
    <source>
        <strain evidence="14">Siblings of single egg batch collected in Ceske Budejovice</strain>
        <tissue evidence="14">Salivary glands</tissue>
    </source>
</reference>
<protein>
    <recommendedName>
        <fullName evidence="11">Transportin-3</fullName>
    </recommendedName>
</protein>
<keyword evidence="4" id="KW-0963">Cytoplasm</keyword>
<dbReference type="InterPro" id="IPR057941">
    <property type="entry name" value="TPR_TNPO3_IPO13_2nd"/>
</dbReference>
<dbReference type="EMBL" id="GEFM01004465">
    <property type="protein sequence ID" value="JAP71331.1"/>
    <property type="molecule type" value="mRNA"/>
</dbReference>
<evidence type="ECO:0000256" key="6">
    <source>
        <dbReference type="ARBA" id="ARBA00022927"/>
    </source>
</evidence>
<dbReference type="AlphaFoldDB" id="A0A131Y0D2"/>
<sequence>MDDANAMPSLQTVVQALHALYKNPDTSGKEKASVWLGELQKSVCAWKIADELLQQNLDLESCYFAAQTMRTKIQYVFHELPVESHASLRDSLMGHLSRVNEQTAPVIVTQLSLAMADLALQMATWKSPIVDLITSFGNSLPHIGVLLEVLTVLPEEVNSRSLRLGANRRNEVIEIFTQVSPQVVQLLDACLQSGTDNDGKRRARVFRCLGSWFSVGALQLDDPNLHKLLGAVFEALTNTSSSSSVHEAASDCICNALLLIGETSKPAPLAQVLVLGVYSLENAYHMSVAQEDQDRSVNYCRIFTELAESLLEEIIRHPGQGLGDFRTLDLLLTCVGHYDYEVAEITFNLWYRMSEVLYKENNEALNGLFERYIQLLIVALCRHCQLDPDKEGVPSDQDDFGDFRNRVSDLIKDVVFLVGSSNCFRQMFSNLKGPSCTWEVTEATLFAMAAIAKNILPEENAMVPEVVEAILKLPPESHLAVRHTSIQLLGELCEWIEKHPSYLNLVLSFLLQALQERRLASVAASSLLHICSTCRSQMVDHFGALLQVVAATDSLCVSTEAAVGLLKGTVLVLTQMSPDKITGGLRELCRIQLDPLTQLMNAEETGTEGIRSEPTLWLDRLAAIFRHTNVTVAAGQPHPCQPVVEEVWPVLSRACHRYQGDTRVMERCCRCIRFAVRCVGRQSHALLQPLVTQMVQLYQVHQHSCFLYLGSILVDEYGSEQGCVQGLLEMLQAFCGPTFRLLNGADALRQHPDTVDDLFRLCTRFLQRAPLVFLKSTVLTGVLQCSLAACTLDHKEANASVMKFLFDLVHSGRSKQDASDFAERRSIVGTLLASQGQALVTTLIQSAIFCLPTSLLPDVAETLYEMLQFDRQALGTWLENALKVLPTQSSGGAVTATPAQLSEFLATVTGAQHGKSVSTSLREFSRLYR</sequence>
<evidence type="ECO:0000256" key="11">
    <source>
        <dbReference type="ARBA" id="ARBA00067328"/>
    </source>
</evidence>
<evidence type="ECO:0000313" key="15">
    <source>
        <dbReference type="EMBL" id="MXV00792.1"/>
    </source>
</evidence>
<dbReference type="InterPro" id="IPR013598">
    <property type="entry name" value="Exportin-1/Importin-b-like"/>
</dbReference>
<evidence type="ECO:0000313" key="13">
    <source>
        <dbReference type="EMBL" id="JAP71331.1"/>
    </source>
</evidence>
<dbReference type="InterPro" id="IPR057942">
    <property type="entry name" value="TPR_TNPO3_IPO13_3rd"/>
</dbReference>
<comment type="function">
    <text evidence="9">Importin, which transports target proteins into the nucleus. Specifically mediates the nuclear import of splicing factor serine/arginine (SR) proteins, such as RBM4, SFRS1 and SFRS2, by recognizing phosphorylated SR domains. Also mediates the nuclear import of serine/arginine (SR) protein CPSF6, independently of CPSF6 phosphorylation. The nuclear import process is regulated by the small GTPase Ran that partitions between cytoplasm and nucleus in the predominantly GDP- and GTP-bound form, respectively. Importin associates with target cargo proteins in the cytoplasm, and the competitive binding of GTP-bound Ran induces the release of cargos in the nucleus.</text>
</comment>
<keyword evidence="3" id="KW-0813">Transport</keyword>
<dbReference type="GO" id="GO:0006606">
    <property type="term" value="P:protein import into nucleus"/>
    <property type="evidence" value="ECO:0007669"/>
    <property type="project" value="TreeGrafter"/>
</dbReference>
<comment type="subcellular location">
    <subcellularLocation>
        <location evidence="2">Cytoplasm</location>
    </subcellularLocation>
    <subcellularLocation>
        <location evidence="1">Nucleus envelope</location>
    </subcellularLocation>
</comment>
<evidence type="ECO:0000259" key="12">
    <source>
        <dbReference type="Pfam" id="PF08389"/>
    </source>
</evidence>
<dbReference type="EMBL" id="GIFC01018708">
    <property type="protein sequence ID" value="MXV00792.1"/>
    <property type="molecule type" value="Transcribed_RNA"/>
</dbReference>
<dbReference type="InterPro" id="IPR051345">
    <property type="entry name" value="Importin_beta-like_NTR"/>
</dbReference>
<dbReference type="Pfam" id="PF08389">
    <property type="entry name" value="Xpo1"/>
    <property type="match status" value="1"/>
</dbReference>
<evidence type="ECO:0000256" key="10">
    <source>
        <dbReference type="ARBA" id="ARBA00063116"/>
    </source>
</evidence>
<dbReference type="SUPFAM" id="SSF48371">
    <property type="entry name" value="ARM repeat"/>
    <property type="match status" value="1"/>
</dbReference>
<evidence type="ECO:0000256" key="5">
    <source>
        <dbReference type="ARBA" id="ARBA00022553"/>
    </source>
</evidence>
<name>A0A131Y0D2_IXORI</name>
<dbReference type="InterPro" id="IPR058537">
    <property type="entry name" value="TPR_TNPO3_IPO13_4th"/>
</dbReference>
<evidence type="ECO:0000313" key="14">
    <source>
        <dbReference type="EMBL" id="JAR93362.1"/>
    </source>
</evidence>
<dbReference type="PANTHER" id="PTHR12363">
    <property type="entry name" value="TRANSPORTIN 3 AND IMPORTIN 13"/>
    <property type="match status" value="1"/>
</dbReference>
<accession>A0A131Y0D2</accession>
<keyword evidence="5" id="KW-0597">Phosphoprotein</keyword>
<dbReference type="Gene3D" id="1.25.10.10">
    <property type="entry name" value="Leucine-rich Repeat Variant"/>
    <property type="match status" value="1"/>
</dbReference>
<evidence type="ECO:0000256" key="3">
    <source>
        <dbReference type="ARBA" id="ARBA00022448"/>
    </source>
</evidence>
<dbReference type="EMBL" id="GEGO01002042">
    <property type="protein sequence ID" value="JAR93362.1"/>
    <property type="molecule type" value="Transcribed_RNA"/>
</dbReference>
<evidence type="ECO:0000256" key="7">
    <source>
        <dbReference type="ARBA" id="ARBA00022990"/>
    </source>
</evidence>
<proteinExistence type="evidence at transcript level"/>
<keyword evidence="7" id="KW-0007">Acetylation</keyword>
<dbReference type="GO" id="GO:0005635">
    <property type="term" value="C:nuclear envelope"/>
    <property type="evidence" value="ECO:0007669"/>
    <property type="project" value="UniProtKB-SubCell"/>
</dbReference>
<evidence type="ECO:0000256" key="8">
    <source>
        <dbReference type="ARBA" id="ARBA00023242"/>
    </source>
</evidence>
<comment type="subunit">
    <text evidence="10">Interacts with (GTP-bound) Ran. Interacts with (phosphorylated) SFRS1 and SFRS2; leading to their nuclear import. Interacts with NUP62. Interacts with RBM4. Interacts with CPSF6, promoting its nuclear import.</text>
</comment>
<dbReference type="PANTHER" id="PTHR12363:SF42">
    <property type="entry name" value="TRANSPORTIN-3"/>
    <property type="match status" value="1"/>
</dbReference>
<dbReference type="GO" id="GO:0005737">
    <property type="term" value="C:cytoplasm"/>
    <property type="evidence" value="ECO:0007669"/>
    <property type="project" value="UniProtKB-SubCell"/>
</dbReference>
<organism evidence="13">
    <name type="scientific">Ixodes ricinus</name>
    <name type="common">Common tick</name>
    <name type="synonym">Acarus ricinus</name>
    <dbReference type="NCBI Taxonomy" id="34613"/>
    <lineage>
        <taxon>Eukaryota</taxon>
        <taxon>Metazoa</taxon>
        <taxon>Ecdysozoa</taxon>
        <taxon>Arthropoda</taxon>
        <taxon>Chelicerata</taxon>
        <taxon>Arachnida</taxon>
        <taxon>Acari</taxon>
        <taxon>Parasitiformes</taxon>
        <taxon>Ixodida</taxon>
        <taxon>Ixodoidea</taxon>
        <taxon>Ixodidae</taxon>
        <taxon>Ixodinae</taxon>
        <taxon>Ixodes</taxon>
    </lineage>
</organism>
<dbReference type="InterPro" id="IPR011989">
    <property type="entry name" value="ARM-like"/>
</dbReference>
<evidence type="ECO:0000256" key="9">
    <source>
        <dbReference type="ARBA" id="ARBA00060097"/>
    </source>
</evidence>
<feature type="domain" description="Exportin-1/Importin-beta-like" evidence="12">
    <location>
        <begin position="105"/>
        <end position="253"/>
    </location>
</feature>
<dbReference type="Pfam" id="PF24140">
    <property type="entry name" value="TPR_TNPO3_IPO13_3rd"/>
    <property type="match status" value="1"/>
</dbReference>